<evidence type="ECO:0000256" key="8">
    <source>
        <dbReference type="RuleBase" id="RU003345"/>
    </source>
</evidence>
<dbReference type="InterPro" id="IPR015590">
    <property type="entry name" value="Aldehyde_DH_dom"/>
</dbReference>
<comment type="pathway">
    <text evidence="1">Amino-acid degradation; L-proline degradation into L-glutamate; L-glutamate from L-proline: step 2/2.</text>
</comment>
<dbReference type="GO" id="GO:0043824">
    <property type="term" value="F:succinylglutamate-semialdehyde dehydrogenase activity"/>
    <property type="evidence" value="ECO:0007669"/>
    <property type="project" value="InterPro"/>
</dbReference>
<dbReference type="RefSeq" id="WP_145385738.1">
    <property type="nucleotide sequence ID" value="NZ_CP037423.1"/>
</dbReference>
<dbReference type="NCBIfam" id="TIGR03240">
    <property type="entry name" value="arg_catab_astD"/>
    <property type="match status" value="1"/>
</dbReference>
<dbReference type="GO" id="GO:0006527">
    <property type="term" value="P:L-arginine catabolic process"/>
    <property type="evidence" value="ECO:0007669"/>
    <property type="project" value="InterPro"/>
</dbReference>
<dbReference type="Gene3D" id="3.40.605.10">
    <property type="entry name" value="Aldehyde Dehydrogenase, Chain A, domain 1"/>
    <property type="match status" value="1"/>
</dbReference>
<dbReference type="AlphaFoldDB" id="A0A518HMM5"/>
<keyword evidence="5" id="KW-0520">NAD</keyword>
<evidence type="ECO:0000259" key="9">
    <source>
        <dbReference type="Pfam" id="PF00171"/>
    </source>
</evidence>
<protein>
    <recommendedName>
        <fullName evidence="2">L-glutamate gamma-semialdehyde dehydrogenase</fullName>
        <ecNumber evidence="2">1.2.1.88</ecNumber>
    </recommendedName>
</protein>
<comment type="similarity">
    <text evidence="8">Belongs to the aldehyde dehydrogenase family.</text>
</comment>
<accession>A0A518HMM5</accession>
<dbReference type="FunFam" id="3.40.605.10:FF:000010">
    <property type="entry name" value="N-succinylglutamate 5-semialdehyde dehydrogenase"/>
    <property type="match status" value="1"/>
</dbReference>
<dbReference type="Gene3D" id="3.40.309.10">
    <property type="entry name" value="Aldehyde Dehydrogenase, Chain A, domain 2"/>
    <property type="match status" value="1"/>
</dbReference>
<dbReference type="GO" id="GO:0010133">
    <property type="term" value="P:L-proline catabolic process to L-glutamate"/>
    <property type="evidence" value="ECO:0007669"/>
    <property type="project" value="TreeGrafter"/>
</dbReference>
<dbReference type="InterPro" id="IPR016163">
    <property type="entry name" value="Ald_DH_C"/>
</dbReference>
<dbReference type="NCBIfam" id="NF006992">
    <property type="entry name" value="PRK09457.1"/>
    <property type="match status" value="1"/>
</dbReference>
<dbReference type="OrthoDB" id="4503395at2"/>
<dbReference type="Pfam" id="PF00171">
    <property type="entry name" value="Aldedh"/>
    <property type="match status" value="1"/>
</dbReference>
<evidence type="ECO:0000256" key="1">
    <source>
        <dbReference type="ARBA" id="ARBA00004786"/>
    </source>
</evidence>
<dbReference type="EMBL" id="CP037423">
    <property type="protein sequence ID" value="QDV42104.1"/>
    <property type="molecule type" value="Genomic_DNA"/>
</dbReference>
<dbReference type="EC" id="1.2.1.88" evidence="2"/>
<dbReference type="InterPro" id="IPR016161">
    <property type="entry name" value="Ald_DH/histidinol_DH"/>
</dbReference>
<dbReference type="CDD" id="cd07095">
    <property type="entry name" value="ALDH_SGSD_AstD"/>
    <property type="match status" value="1"/>
</dbReference>
<sequence>MTASSESTPPWVACFPGTDEVVWEGTVATERDVADAVSNARSALASWQTTSVEERIAVAERFAATATECQDQITQQISRETGKPDWEAVGEAKLVPAKVKLAIEAYRERSGSQRIDLPQGIGRVVYRGVGVMAVLGPFNFPAHLPNGHIVPALIAGNTVVFKPSEMTPGTGALLAELWQSAGLPSGVLQIVQGDGKVGATLVSQAVDGVLFTGSYSAGCAIHRSLAGRPQVLLALEMGGNNPVVVHRANDLGAAAYLTAVSAFVTAGQRCTCARRLVLVDDADAERLLERLMEHCKTLRVGLPGEDPEPFMGPLISTAAADRVLDAQDNLLRGGATALVAAQRDPRNPALVRPGLIDVTGMDDRIDEEVFGPLLQVIRVADFDAAIEEANRTAYGLSASLLSDDRERFDAFRKRIRAGVVNWNQATIGASGRLPFGGLGASGNHRPSGYFAADYCSDASAMLESDSLSMPATIMPGIEIAVQ</sequence>
<name>A0A518HMM5_9BACT</name>
<evidence type="ECO:0000256" key="7">
    <source>
        <dbReference type="PROSITE-ProRule" id="PRU10007"/>
    </source>
</evidence>
<organism evidence="10 11">
    <name type="scientific">Stieleria neptunia</name>
    <dbReference type="NCBI Taxonomy" id="2527979"/>
    <lineage>
        <taxon>Bacteria</taxon>
        <taxon>Pseudomonadati</taxon>
        <taxon>Planctomycetota</taxon>
        <taxon>Planctomycetia</taxon>
        <taxon>Pirellulales</taxon>
        <taxon>Pirellulaceae</taxon>
        <taxon>Stieleria</taxon>
    </lineage>
</organism>
<keyword evidence="3" id="KW-0056">Arginine metabolism</keyword>
<proteinExistence type="inferred from homology"/>
<keyword evidence="4 8" id="KW-0560">Oxidoreductase</keyword>
<dbReference type="InterPro" id="IPR017649">
    <property type="entry name" value="SuccinylGlu_semiald_DH_AstD"/>
</dbReference>
<evidence type="ECO:0000256" key="5">
    <source>
        <dbReference type="ARBA" id="ARBA00023027"/>
    </source>
</evidence>
<dbReference type="InterPro" id="IPR029510">
    <property type="entry name" value="Ald_DH_CS_GLU"/>
</dbReference>
<dbReference type="PANTHER" id="PTHR42862:SF1">
    <property type="entry name" value="DELTA-1-PYRROLINE-5-CARBOXYLATE DEHYDROGENASE 2, ISOFORM A-RELATED"/>
    <property type="match status" value="1"/>
</dbReference>
<evidence type="ECO:0000256" key="2">
    <source>
        <dbReference type="ARBA" id="ARBA00012884"/>
    </source>
</evidence>
<dbReference type="InterPro" id="IPR016162">
    <property type="entry name" value="Ald_DH_N"/>
</dbReference>
<keyword evidence="11" id="KW-1185">Reference proteome</keyword>
<dbReference type="PANTHER" id="PTHR42862">
    <property type="entry name" value="DELTA-1-PYRROLINE-5-CARBOXYLATE DEHYDROGENASE 1, ISOFORM A-RELATED"/>
    <property type="match status" value="1"/>
</dbReference>
<gene>
    <name evidence="10" type="primary">astD</name>
    <name evidence="10" type="ORF">Enr13x_19470</name>
</gene>
<evidence type="ECO:0000256" key="6">
    <source>
        <dbReference type="ARBA" id="ARBA00048142"/>
    </source>
</evidence>
<feature type="domain" description="Aldehyde dehydrogenase" evidence="9">
    <location>
        <begin position="14"/>
        <end position="453"/>
    </location>
</feature>
<feature type="active site" evidence="7">
    <location>
        <position position="236"/>
    </location>
</feature>
<dbReference type="InterPro" id="IPR016160">
    <property type="entry name" value="Ald_DH_CS_CYS"/>
</dbReference>
<dbReference type="GO" id="GO:0009898">
    <property type="term" value="C:cytoplasmic side of plasma membrane"/>
    <property type="evidence" value="ECO:0007669"/>
    <property type="project" value="TreeGrafter"/>
</dbReference>
<dbReference type="PROSITE" id="PS00687">
    <property type="entry name" value="ALDEHYDE_DEHYDR_GLU"/>
    <property type="match status" value="1"/>
</dbReference>
<dbReference type="GO" id="GO:0003842">
    <property type="term" value="F:L-glutamate gamma-semialdehyde dehydrogenase activity"/>
    <property type="evidence" value="ECO:0007669"/>
    <property type="project" value="UniProtKB-EC"/>
</dbReference>
<dbReference type="PROSITE" id="PS00070">
    <property type="entry name" value="ALDEHYDE_DEHYDR_CYS"/>
    <property type="match status" value="1"/>
</dbReference>
<comment type="catalytic activity">
    <reaction evidence="6">
        <text>L-glutamate 5-semialdehyde + NAD(+) + H2O = L-glutamate + NADH + 2 H(+)</text>
        <dbReference type="Rhea" id="RHEA:30235"/>
        <dbReference type="ChEBI" id="CHEBI:15377"/>
        <dbReference type="ChEBI" id="CHEBI:15378"/>
        <dbReference type="ChEBI" id="CHEBI:29985"/>
        <dbReference type="ChEBI" id="CHEBI:57540"/>
        <dbReference type="ChEBI" id="CHEBI:57945"/>
        <dbReference type="ChEBI" id="CHEBI:58066"/>
        <dbReference type="EC" id="1.2.1.88"/>
    </reaction>
</comment>
<evidence type="ECO:0000256" key="4">
    <source>
        <dbReference type="ARBA" id="ARBA00023002"/>
    </source>
</evidence>
<evidence type="ECO:0000313" key="11">
    <source>
        <dbReference type="Proteomes" id="UP000319004"/>
    </source>
</evidence>
<dbReference type="KEGG" id="snep:Enr13x_19470"/>
<dbReference type="InterPro" id="IPR050485">
    <property type="entry name" value="Proline_metab_enzyme"/>
</dbReference>
<dbReference type="SUPFAM" id="SSF53720">
    <property type="entry name" value="ALDH-like"/>
    <property type="match status" value="1"/>
</dbReference>
<reference evidence="10 11" key="1">
    <citation type="submission" date="2019-03" db="EMBL/GenBank/DDBJ databases">
        <title>Deep-cultivation of Planctomycetes and their phenomic and genomic characterization uncovers novel biology.</title>
        <authorList>
            <person name="Wiegand S."/>
            <person name="Jogler M."/>
            <person name="Boedeker C."/>
            <person name="Pinto D."/>
            <person name="Vollmers J."/>
            <person name="Rivas-Marin E."/>
            <person name="Kohn T."/>
            <person name="Peeters S.H."/>
            <person name="Heuer A."/>
            <person name="Rast P."/>
            <person name="Oberbeckmann S."/>
            <person name="Bunk B."/>
            <person name="Jeske O."/>
            <person name="Meyerdierks A."/>
            <person name="Storesund J.E."/>
            <person name="Kallscheuer N."/>
            <person name="Luecker S."/>
            <person name="Lage O.M."/>
            <person name="Pohl T."/>
            <person name="Merkel B.J."/>
            <person name="Hornburger P."/>
            <person name="Mueller R.-W."/>
            <person name="Bruemmer F."/>
            <person name="Labrenz M."/>
            <person name="Spormann A.M."/>
            <person name="Op den Camp H."/>
            <person name="Overmann J."/>
            <person name="Amann R."/>
            <person name="Jetten M.S.M."/>
            <person name="Mascher T."/>
            <person name="Medema M.H."/>
            <person name="Devos D.P."/>
            <person name="Kaster A.-K."/>
            <person name="Ovreas L."/>
            <person name="Rohde M."/>
            <person name="Galperin M.Y."/>
            <person name="Jogler C."/>
        </authorList>
    </citation>
    <scope>NUCLEOTIDE SEQUENCE [LARGE SCALE GENOMIC DNA]</scope>
    <source>
        <strain evidence="10 11">Enr13</strain>
    </source>
</reference>
<dbReference type="Proteomes" id="UP000319004">
    <property type="component" value="Chromosome"/>
</dbReference>
<evidence type="ECO:0000256" key="3">
    <source>
        <dbReference type="ARBA" id="ARBA00022503"/>
    </source>
</evidence>
<evidence type="ECO:0000313" key="10">
    <source>
        <dbReference type="EMBL" id="QDV42104.1"/>
    </source>
</evidence>